<dbReference type="Pfam" id="PF03692">
    <property type="entry name" value="CxxCxxCC"/>
    <property type="match status" value="1"/>
</dbReference>
<dbReference type="Proteomes" id="UP000014975">
    <property type="component" value="Unassembled WGS sequence"/>
</dbReference>
<proteinExistence type="predicted"/>
<dbReference type="AlphaFoldDB" id="S7U973"/>
<dbReference type="OrthoDB" id="9810361at2"/>
<dbReference type="STRING" id="1121439.dsat_1221"/>
<accession>S7U973</accession>
<gene>
    <name evidence="1" type="ORF">dsat_1221</name>
</gene>
<keyword evidence="2" id="KW-1185">Reference proteome</keyword>
<dbReference type="PATRIC" id="fig|1121439.3.peg.2605"/>
<organism evidence="1 2">
    <name type="scientific">Alkalidesulfovibrio alkalitolerans DSM 16529</name>
    <dbReference type="NCBI Taxonomy" id="1121439"/>
    <lineage>
        <taxon>Bacteria</taxon>
        <taxon>Pseudomonadati</taxon>
        <taxon>Thermodesulfobacteriota</taxon>
        <taxon>Desulfovibrionia</taxon>
        <taxon>Desulfovibrionales</taxon>
        <taxon>Desulfovibrionaceae</taxon>
        <taxon>Alkalidesulfovibrio</taxon>
    </lineage>
</organism>
<name>S7U973_9BACT</name>
<sequence>MTERDATQAFLDTLPEVRPGERFRFACHPDVACFNACCGDLTLMLTPYDVLRLRRGLSQSSRDFIAAHAEIGTAPDTGFPVLRLRMLDAPGRPCPFVRQNGCSVYENRPGACRTYPIGRASRLTGDGGIAEQFFLVREPHCKGFAEDKEWDTPAWLSDQGLIAYNERNDRYVRLLARQKKTGDAIDARKATMVLMALFQVDNFQRFAADMKLFARLECDAPRQETVFADEEAALDFAMDWVELVLFGDCPTLRKRD</sequence>
<reference evidence="1 2" key="1">
    <citation type="journal article" date="2013" name="Genome Announc.">
        <title>Draft genome sequences for three mercury-methylating, sulfate-reducing bacteria.</title>
        <authorList>
            <person name="Brown S.D."/>
            <person name="Hurt R.A.Jr."/>
            <person name="Gilmour C.C."/>
            <person name="Elias D.A."/>
        </authorList>
    </citation>
    <scope>NUCLEOTIDE SEQUENCE [LARGE SCALE GENOMIC DNA]</scope>
    <source>
        <strain evidence="1 2">DSM 16529</strain>
    </source>
</reference>
<evidence type="ECO:0000313" key="1">
    <source>
        <dbReference type="EMBL" id="EPR30499.1"/>
    </source>
</evidence>
<dbReference type="EMBL" id="ATHI01000031">
    <property type="protein sequence ID" value="EPR30499.1"/>
    <property type="molecule type" value="Genomic_DNA"/>
</dbReference>
<dbReference type="RefSeq" id="WP_020887918.1">
    <property type="nucleotide sequence ID" value="NZ_ATHI01000031.1"/>
</dbReference>
<evidence type="ECO:0008006" key="3">
    <source>
        <dbReference type="Google" id="ProtNLM"/>
    </source>
</evidence>
<dbReference type="eggNOG" id="COG0727">
    <property type="taxonomic scope" value="Bacteria"/>
</dbReference>
<dbReference type="PANTHER" id="PTHR35866">
    <property type="entry name" value="PUTATIVE-RELATED"/>
    <property type="match status" value="1"/>
</dbReference>
<evidence type="ECO:0000313" key="2">
    <source>
        <dbReference type="Proteomes" id="UP000014975"/>
    </source>
</evidence>
<dbReference type="PANTHER" id="PTHR35866:SF1">
    <property type="entry name" value="YKGJ FAMILY CYSTEINE CLUSTER PROTEIN"/>
    <property type="match status" value="1"/>
</dbReference>
<protein>
    <recommendedName>
        <fullName evidence="3">YkgJ family cysteine cluster protein</fullName>
    </recommendedName>
</protein>
<comment type="caution">
    <text evidence="1">The sequence shown here is derived from an EMBL/GenBank/DDBJ whole genome shotgun (WGS) entry which is preliminary data.</text>
</comment>
<dbReference type="InterPro" id="IPR005358">
    <property type="entry name" value="Puta_zinc/iron-chelating_dom"/>
</dbReference>